<evidence type="ECO:0000313" key="7">
    <source>
        <dbReference type="EMBL" id="RZF35526.1"/>
    </source>
</evidence>
<accession>A0A482WQH1</accession>
<sequence length="321" mass="35850">MNGPVPNKMYQIKPVFCLPDSLEIASNMYKMKNIHNTSFQASNSVKEENTVALEKTPKNEYDDIHKRQKIILQQLTDLQNQMSLFRNRLSSEKVLPVKNSASVPDIKPNSPTMKPSFEQGGVIYDIVINANPNHPPYSLLAINTLWGNKLKMRVTTHFHSTISTIDKVDELFQVLQDNNNNGCNSSSLNITLVWKETGPDCELIISPLHHTAIRGEVNLLRYLERHLSPVDSQDAIAATRLDSLLDRCHCLRHATTAKEKKSIVKALNAALGKGAWIGGTKEMGVADVALWSVLRCDRELELTQSLTKWVERCNGAIGIGA</sequence>
<dbReference type="STRING" id="195883.A0A482WQH1"/>
<organism evidence="7 8">
    <name type="scientific">Laodelphax striatellus</name>
    <name type="common">Small brown planthopper</name>
    <name type="synonym">Delphax striatella</name>
    <dbReference type="NCBI Taxonomy" id="195883"/>
    <lineage>
        <taxon>Eukaryota</taxon>
        <taxon>Metazoa</taxon>
        <taxon>Ecdysozoa</taxon>
        <taxon>Arthropoda</taxon>
        <taxon>Hexapoda</taxon>
        <taxon>Insecta</taxon>
        <taxon>Pterygota</taxon>
        <taxon>Neoptera</taxon>
        <taxon>Paraneoptera</taxon>
        <taxon>Hemiptera</taxon>
        <taxon>Auchenorrhyncha</taxon>
        <taxon>Fulgoroidea</taxon>
        <taxon>Delphacidae</taxon>
        <taxon>Criomorphinae</taxon>
        <taxon>Laodelphax</taxon>
    </lineage>
</organism>
<evidence type="ECO:0000256" key="1">
    <source>
        <dbReference type="ARBA" id="ARBA00004123"/>
    </source>
</evidence>
<dbReference type="GO" id="GO:0005829">
    <property type="term" value="C:cytosol"/>
    <property type="evidence" value="ECO:0007669"/>
    <property type="project" value="UniProtKB-SubCell"/>
</dbReference>
<reference evidence="7 8" key="1">
    <citation type="journal article" date="2017" name="Gigascience">
        <title>Genome sequence of the small brown planthopper, Laodelphax striatellus.</title>
        <authorList>
            <person name="Zhu J."/>
            <person name="Jiang F."/>
            <person name="Wang X."/>
            <person name="Yang P."/>
            <person name="Bao Y."/>
            <person name="Zhao W."/>
            <person name="Wang W."/>
            <person name="Lu H."/>
            <person name="Wang Q."/>
            <person name="Cui N."/>
            <person name="Li J."/>
            <person name="Chen X."/>
            <person name="Luo L."/>
            <person name="Yu J."/>
            <person name="Kang L."/>
            <person name="Cui F."/>
        </authorList>
    </citation>
    <scope>NUCLEOTIDE SEQUENCE [LARGE SCALE GENOMIC DNA]</scope>
    <source>
        <strain evidence="7">Lst14</strain>
    </source>
</reference>
<evidence type="ECO:0000256" key="4">
    <source>
        <dbReference type="ARBA" id="ARBA00022917"/>
    </source>
</evidence>
<dbReference type="AlphaFoldDB" id="A0A482WQH1"/>
<dbReference type="Gene3D" id="1.20.1050.130">
    <property type="match status" value="1"/>
</dbReference>
<dbReference type="GO" id="GO:0006412">
    <property type="term" value="P:translation"/>
    <property type="evidence" value="ECO:0007669"/>
    <property type="project" value="UniProtKB-KW"/>
</dbReference>
<keyword evidence="4" id="KW-0648">Protein biosynthesis</keyword>
<keyword evidence="5" id="KW-0539">Nucleus</keyword>
<dbReference type="PANTHER" id="PTHR13438:SF2">
    <property type="entry name" value="AMINOACYL TRNA SYNTHASE COMPLEX-INTERACTING MULTIFUNCTIONAL PROTEIN 2"/>
    <property type="match status" value="1"/>
</dbReference>
<dbReference type="OrthoDB" id="424586at2759"/>
<dbReference type="EMBL" id="QKKF02028090">
    <property type="protein sequence ID" value="RZF35526.1"/>
    <property type="molecule type" value="Genomic_DNA"/>
</dbReference>
<dbReference type="FunCoup" id="A0A482WQH1">
    <property type="interactions" value="363"/>
</dbReference>
<dbReference type="Pfam" id="PF18569">
    <property type="entry name" value="Thioredoxin_16"/>
    <property type="match status" value="1"/>
</dbReference>
<keyword evidence="8" id="KW-1185">Reference proteome</keyword>
<dbReference type="SUPFAM" id="SSF47616">
    <property type="entry name" value="GST C-terminal domain-like"/>
    <property type="match status" value="1"/>
</dbReference>
<keyword evidence="3" id="KW-0963">Cytoplasm</keyword>
<comment type="subcellular location">
    <subcellularLocation>
        <location evidence="2">Cytoplasm</location>
        <location evidence="2">Cytosol</location>
    </subcellularLocation>
    <subcellularLocation>
        <location evidence="1">Nucleus</location>
    </subcellularLocation>
</comment>
<dbReference type="InterPro" id="IPR036282">
    <property type="entry name" value="Glutathione-S-Trfase_C_sf"/>
</dbReference>
<evidence type="ECO:0000256" key="5">
    <source>
        <dbReference type="ARBA" id="ARBA00023242"/>
    </source>
</evidence>
<evidence type="ECO:0000259" key="6">
    <source>
        <dbReference type="Pfam" id="PF18569"/>
    </source>
</evidence>
<feature type="domain" description="AIMP2 thioredoxin-like" evidence="6">
    <location>
        <begin position="122"/>
        <end position="213"/>
    </location>
</feature>
<evidence type="ECO:0000313" key="8">
    <source>
        <dbReference type="Proteomes" id="UP000291343"/>
    </source>
</evidence>
<dbReference type="Proteomes" id="UP000291343">
    <property type="component" value="Unassembled WGS sequence"/>
</dbReference>
<dbReference type="InterPro" id="IPR041503">
    <property type="entry name" value="AIMP2_thioredoxin"/>
</dbReference>
<dbReference type="InterPro" id="IPR042360">
    <property type="entry name" value="AIMP2"/>
</dbReference>
<comment type="caution">
    <text evidence="7">The sequence shown here is derived from an EMBL/GenBank/DDBJ whole genome shotgun (WGS) entry which is preliminary data.</text>
</comment>
<protein>
    <recommendedName>
        <fullName evidence="6">AIMP2 thioredoxin-like domain-containing protein</fullName>
    </recommendedName>
</protein>
<evidence type="ECO:0000256" key="3">
    <source>
        <dbReference type="ARBA" id="ARBA00022490"/>
    </source>
</evidence>
<dbReference type="PANTHER" id="PTHR13438">
    <property type="entry name" value="AMINOACYL TRNA SYNTHASE COMPLEX-INTERACTING MULTIFUNCTIONAL PROTEIN"/>
    <property type="match status" value="1"/>
</dbReference>
<gene>
    <name evidence="7" type="ORF">LSTR_LSTR010217</name>
</gene>
<dbReference type="SMR" id="A0A482WQH1"/>
<dbReference type="GO" id="GO:0005634">
    <property type="term" value="C:nucleus"/>
    <property type="evidence" value="ECO:0007669"/>
    <property type="project" value="UniProtKB-SubCell"/>
</dbReference>
<proteinExistence type="predicted"/>
<evidence type="ECO:0000256" key="2">
    <source>
        <dbReference type="ARBA" id="ARBA00004514"/>
    </source>
</evidence>
<name>A0A482WQH1_LAOST</name>
<dbReference type="InParanoid" id="A0A482WQH1"/>
<dbReference type="GO" id="GO:0017101">
    <property type="term" value="C:aminoacyl-tRNA synthetase multienzyme complex"/>
    <property type="evidence" value="ECO:0007669"/>
    <property type="project" value="InterPro"/>
</dbReference>